<dbReference type="GO" id="GO:0000287">
    <property type="term" value="F:magnesium ion binding"/>
    <property type="evidence" value="ECO:0007669"/>
    <property type="project" value="InterPro"/>
</dbReference>
<dbReference type="AlphaFoldDB" id="A0AA39F6N9"/>
<feature type="region of interest" description="Disordered" evidence="11">
    <location>
        <begin position="433"/>
        <end position="467"/>
    </location>
</feature>
<feature type="non-terminal residue" evidence="13">
    <location>
        <position position="1"/>
    </location>
</feature>
<dbReference type="EMBL" id="JAQQBS010001422">
    <property type="protein sequence ID" value="KAK0163949.1"/>
    <property type="molecule type" value="Genomic_DNA"/>
</dbReference>
<evidence type="ECO:0000313" key="13">
    <source>
        <dbReference type="EMBL" id="KAK0163949.1"/>
    </source>
</evidence>
<dbReference type="Pfam" id="PF00719">
    <property type="entry name" value="Pyrophosphatase"/>
    <property type="match status" value="1"/>
</dbReference>
<evidence type="ECO:0000256" key="2">
    <source>
        <dbReference type="ARBA" id="ARBA00004496"/>
    </source>
</evidence>
<sequence length="572" mass="65637">MATLATLHVFRRISLNRFVTPLTVFIPRHFHNNNYQHQLFNNNKNLINKMSYTTIERGAPNTTDFRIFFKNDDIPISPMHDIPLFADETNKILHMVVEIPRWTNAKMEITLNETLNPIKQDVKKGKIRFVANCFPHHGYIWNYGALPQTWENPEVLDEATGFKGDNDPIDVLEIGYRVAKRGEVLKVKVLGTVALIDEGETDWKIIVIDVNDPLADQMNDIADVEKHYPGLLKATIEWFKIYKIPDGKPENQFAFNGEAKPREFALHIVDEVHQHWKNLVTRESETAGISCANVTVENSPFKIDASVAEEAINKSPEPAEPHDVDAIGGSHGDDNMRRLLCKVFLLTALFAVITGSNGKRKFDGDFEFAEEDDTRIMKVGDKKRWIHDPNSELCRPLNCKKKELCLLEDTFTAVCVSKKELHKSGDIVIPKSRAMQQQRRMRTDTSVDNEDDDAFFDSEDDDEDQDESTCQQCPVVKPNFLCGSDNRTYSSPCRLEYHNCIHHISVHIACKGFCPCKGLSDLRLHTKKIPQQRLQKNLLGKSGRNRDITLTPRDFNYDNHHYQYLKYSKRTK</sequence>
<feature type="compositionally biased region" description="Acidic residues" evidence="11">
    <location>
        <begin position="447"/>
        <end position="467"/>
    </location>
</feature>
<dbReference type="Pfam" id="PF07648">
    <property type="entry name" value="Kazal_2"/>
    <property type="match status" value="1"/>
</dbReference>
<dbReference type="PROSITE" id="PS51465">
    <property type="entry name" value="KAZAL_2"/>
    <property type="match status" value="1"/>
</dbReference>
<dbReference type="CDD" id="cd00412">
    <property type="entry name" value="pyrophosphatase"/>
    <property type="match status" value="1"/>
</dbReference>
<keyword evidence="7" id="KW-0378">Hydrolase</keyword>
<evidence type="ECO:0000256" key="11">
    <source>
        <dbReference type="SAM" id="MobiDB-lite"/>
    </source>
</evidence>
<dbReference type="PROSITE" id="PS00387">
    <property type="entry name" value="PPASE"/>
    <property type="match status" value="1"/>
</dbReference>
<keyword evidence="5" id="KW-0963">Cytoplasm</keyword>
<dbReference type="SMART" id="SM00280">
    <property type="entry name" value="KAZAL"/>
    <property type="match status" value="1"/>
</dbReference>
<dbReference type="Gene3D" id="3.90.80.10">
    <property type="entry name" value="Inorganic pyrophosphatase"/>
    <property type="match status" value="1"/>
</dbReference>
<reference evidence="13" key="1">
    <citation type="journal article" date="2023" name="bioRxiv">
        <title>Scaffold-level genome assemblies of two parasitoid biocontrol wasps reveal the parthenogenesis mechanism and an associated novel virus.</title>
        <authorList>
            <person name="Inwood S."/>
            <person name="Skelly J."/>
            <person name="Guhlin J."/>
            <person name="Harrop T."/>
            <person name="Goldson S."/>
            <person name="Dearden P."/>
        </authorList>
    </citation>
    <scope>NUCLEOTIDE SEQUENCE</scope>
    <source>
        <strain evidence="13">Irish</strain>
        <tissue evidence="13">Whole body</tissue>
    </source>
</reference>
<evidence type="ECO:0000256" key="6">
    <source>
        <dbReference type="ARBA" id="ARBA00022723"/>
    </source>
</evidence>
<evidence type="ECO:0000256" key="5">
    <source>
        <dbReference type="ARBA" id="ARBA00022490"/>
    </source>
</evidence>
<evidence type="ECO:0000256" key="7">
    <source>
        <dbReference type="ARBA" id="ARBA00022801"/>
    </source>
</evidence>
<dbReference type="GO" id="GO:0005737">
    <property type="term" value="C:cytoplasm"/>
    <property type="evidence" value="ECO:0007669"/>
    <property type="project" value="UniProtKB-SubCell"/>
</dbReference>
<dbReference type="SUPFAM" id="SSF50324">
    <property type="entry name" value="Inorganic pyrophosphatase"/>
    <property type="match status" value="1"/>
</dbReference>
<gene>
    <name evidence="13" type="ORF">PV328_002630</name>
</gene>
<evidence type="ECO:0000256" key="8">
    <source>
        <dbReference type="ARBA" id="ARBA00022842"/>
    </source>
</evidence>
<protein>
    <recommendedName>
        <fullName evidence="10">Inorganic pyrophosphatase</fullName>
        <ecNumber evidence="4">3.6.1.1</ecNumber>
    </recommendedName>
    <alternativeName>
        <fullName evidence="9">Pyrophosphate phospho-hydrolase</fullName>
    </alternativeName>
</protein>
<dbReference type="GO" id="GO:0006796">
    <property type="term" value="P:phosphate-containing compound metabolic process"/>
    <property type="evidence" value="ECO:0007669"/>
    <property type="project" value="InterPro"/>
</dbReference>
<dbReference type="InterPro" id="IPR036058">
    <property type="entry name" value="Kazal_dom_sf"/>
</dbReference>
<dbReference type="PANTHER" id="PTHR10286">
    <property type="entry name" value="INORGANIC PYROPHOSPHATASE"/>
    <property type="match status" value="1"/>
</dbReference>
<dbReference type="GO" id="GO:0004427">
    <property type="term" value="F:inorganic diphosphate phosphatase activity"/>
    <property type="evidence" value="ECO:0007669"/>
    <property type="project" value="UniProtKB-EC"/>
</dbReference>
<dbReference type="Proteomes" id="UP001168990">
    <property type="component" value="Unassembled WGS sequence"/>
</dbReference>
<evidence type="ECO:0000256" key="3">
    <source>
        <dbReference type="ARBA" id="ARBA00006220"/>
    </source>
</evidence>
<comment type="caution">
    <text evidence="13">The sequence shown here is derived from an EMBL/GenBank/DDBJ whole genome shotgun (WGS) entry which is preliminary data.</text>
</comment>
<dbReference type="Gene3D" id="3.30.60.30">
    <property type="match status" value="1"/>
</dbReference>
<accession>A0AA39F6N9</accession>
<organism evidence="13 14">
    <name type="scientific">Microctonus aethiopoides</name>
    <dbReference type="NCBI Taxonomy" id="144406"/>
    <lineage>
        <taxon>Eukaryota</taxon>
        <taxon>Metazoa</taxon>
        <taxon>Ecdysozoa</taxon>
        <taxon>Arthropoda</taxon>
        <taxon>Hexapoda</taxon>
        <taxon>Insecta</taxon>
        <taxon>Pterygota</taxon>
        <taxon>Neoptera</taxon>
        <taxon>Endopterygota</taxon>
        <taxon>Hymenoptera</taxon>
        <taxon>Apocrita</taxon>
        <taxon>Ichneumonoidea</taxon>
        <taxon>Braconidae</taxon>
        <taxon>Euphorinae</taxon>
        <taxon>Microctonus</taxon>
    </lineage>
</organism>
<evidence type="ECO:0000256" key="1">
    <source>
        <dbReference type="ARBA" id="ARBA00001946"/>
    </source>
</evidence>
<comment type="subcellular location">
    <subcellularLocation>
        <location evidence="2">Cytoplasm</location>
    </subcellularLocation>
</comment>
<name>A0AA39F6N9_9HYME</name>
<comment type="similarity">
    <text evidence="3">Belongs to the PPase family.</text>
</comment>
<evidence type="ECO:0000259" key="12">
    <source>
        <dbReference type="PROSITE" id="PS51465"/>
    </source>
</evidence>
<dbReference type="FunFam" id="3.90.80.10:FF:000004">
    <property type="entry name" value="Inorganic pyrophosphatase"/>
    <property type="match status" value="1"/>
</dbReference>
<dbReference type="InterPro" id="IPR008162">
    <property type="entry name" value="Pyrophosphatase"/>
</dbReference>
<evidence type="ECO:0000256" key="4">
    <source>
        <dbReference type="ARBA" id="ARBA00012146"/>
    </source>
</evidence>
<keyword evidence="6" id="KW-0479">Metal-binding</keyword>
<keyword evidence="8" id="KW-0460">Magnesium</keyword>
<dbReference type="EC" id="3.6.1.1" evidence="4"/>
<dbReference type="InterPro" id="IPR036649">
    <property type="entry name" value="Pyrophosphatase_sf"/>
</dbReference>
<evidence type="ECO:0000256" key="10">
    <source>
        <dbReference type="ARBA" id="ARBA00040300"/>
    </source>
</evidence>
<dbReference type="CDD" id="cd00104">
    <property type="entry name" value="KAZAL_FS"/>
    <property type="match status" value="1"/>
</dbReference>
<reference evidence="13" key="2">
    <citation type="submission" date="2023-03" db="EMBL/GenBank/DDBJ databases">
        <authorList>
            <person name="Inwood S.N."/>
            <person name="Skelly J.G."/>
            <person name="Guhlin J."/>
            <person name="Harrop T.W.R."/>
            <person name="Goldson S.G."/>
            <person name="Dearden P.K."/>
        </authorList>
    </citation>
    <scope>NUCLEOTIDE SEQUENCE</scope>
    <source>
        <strain evidence="13">Irish</strain>
        <tissue evidence="13">Whole body</tissue>
    </source>
</reference>
<evidence type="ECO:0000313" key="14">
    <source>
        <dbReference type="Proteomes" id="UP001168990"/>
    </source>
</evidence>
<dbReference type="SUPFAM" id="SSF100895">
    <property type="entry name" value="Kazal-type serine protease inhibitors"/>
    <property type="match status" value="1"/>
</dbReference>
<evidence type="ECO:0000256" key="9">
    <source>
        <dbReference type="ARBA" id="ARBA00032535"/>
    </source>
</evidence>
<proteinExistence type="inferred from homology"/>
<comment type="cofactor">
    <cofactor evidence="1">
        <name>Mg(2+)</name>
        <dbReference type="ChEBI" id="CHEBI:18420"/>
    </cofactor>
</comment>
<keyword evidence="14" id="KW-1185">Reference proteome</keyword>
<feature type="domain" description="Kazal-like" evidence="12">
    <location>
        <begin position="464"/>
        <end position="515"/>
    </location>
</feature>
<dbReference type="InterPro" id="IPR002350">
    <property type="entry name" value="Kazal_dom"/>
</dbReference>